<comment type="caution">
    <text evidence="2">The sequence shown here is derived from an EMBL/GenBank/DDBJ whole genome shotgun (WGS) entry which is preliminary data.</text>
</comment>
<evidence type="ECO:0000313" key="2">
    <source>
        <dbReference type="EMBL" id="TCV90622.1"/>
    </source>
</evidence>
<feature type="chain" id="PRO_5020796841" description="Cytochrome c domain-containing protein" evidence="1">
    <location>
        <begin position="24"/>
        <end position="681"/>
    </location>
</feature>
<accession>A0A4R3YFD1</accession>
<dbReference type="Proteomes" id="UP000295367">
    <property type="component" value="Unassembled WGS sequence"/>
</dbReference>
<sequence length="681" mass="75016">MKRVITFIIFIFAAMLTLASTHASPKTATPTQEPVWVVNPTQPGPDLPPAGRSLFDELYSRDGKYQIPFPFSRVVAELRSRLTPENTDSVRQVLIPLGRSLQRNAGAPDFFKYPRLVVAVEGETRPGEPLLRDRIYLGYHEKAAVIEAISYNEDTGRFEYQVVHNYRQDAAPQVIYARRNLCLACHQNASPLFARPLWSETNANDAIQQRLRAEHKDFYGAPLNIGVDIPNAIDDATDRANLLSAYQLLWREGCGGSKPTAMQCRAAAIKLAIQYRLSGNIGFDQNNTAWRDTLLPAIRSSFQARWRGGLAIPDSDIPNRNPLTTGITPENDPLRHRDPIAVWDSDIAAKNLVYGIADMFTAHEITAIDHALANRKSSTHDISSMCTVEQGAARNTEIRLSINCQPDNATGFGLRGRVFMRNGRLTSGTLDALELPGQPAMASIQITSGVITAKILRFVPIRDARNTRDTSGQRVVTITIPVSQTPSSASLQLRDEFNGFNTVMDELADKQSEALNDAPIRRSAMIPAIFSGLGIPTLIASPKKFPTPQIDLAQELPKTSSIVTAFRTQCGQCHNTREAFPPNFLNGNEAQVQAQISQCAERIYYRLSMWNVDEAARGRTPMPPTSALQSRGIAIDEWINGNALTTLRQHASTILGSRTSGLLSRPFDSLAPCPPASGNRP</sequence>
<dbReference type="OrthoDB" id="8522906at2"/>
<reference evidence="2 3" key="1">
    <citation type="submission" date="2019-03" db="EMBL/GenBank/DDBJ databases">
        <title>Genomic Encyclopedia of Type Strains, Phase IV (KMG-IV): sequencing the most valuable type-strain genomes for metagenomic binning, comparative biology and taxonomic classification.</title>
        <authorList>
            <person name="Goeker M."/>
        </authorList>
    </citation>
    <scope>NUCLEOTIDE SEQUENCE [LARGE SCALE GENOMIC DNA]</scope>
    <source>
        <strain evidence="2 3">DSM 100309</strain>
    </source>
</reference>
<keyword evidence="3" id="KW-1185">Reference proteome</keyword>
<dbReference type="EMBL" id="SMCO01000001">
    <property type="protein sequence ID" value="TCV90622.1"/>
    <property type="molecule type" value="Genomic_DNA"/>
</dbReference>
<keyword evidence="1" id="KW-0732">Signal</keyword>
<gene>
    <name evidence="2" type="ORF">EDC63_101596</name>
</gene>
<feature type="signal peptide" evidence="1">
    <location>
        <begin position="1"/>
        <end position="23"/>
    </location>
</feature>
<name>A0A4R3YFD1_9PROT</name>
<evidence type="ECO:0000313" key="3">
    <source>
        <dbReference type="Proteomes" id="UP000295367"/>
    </source>
</evidence>
<protein>
    <recommendedName>
        <fullName evidence="4">Cytochrome c domain-containing protein</fullName>
    </recommendedName>
</protein>
<proteinExistence type="predicted"/>
<dbReference type="AlphaFoldDB" id="A0A4R3YFD1"/>
<evidence type="ECO:0000256" key="1">
    <source>
        <dbReference type="SAM" id="SignalP"/>
    </source>
</evidence>
<evidence type="ECO:0008006" key="4">
    <source>
        <dbReference type="Google" id="ProtNLM"/>
    </source>
</evidence>
<organism evidence="2 3">
    <name type="scientific">Sulfurirhabdus autotrophica</name>
    <dbReference type="NCBI Taxonomy" id="1706046"/>
    <lineage>
        <taxon>Bacteria</taxon>
        <taxon>Pseudomonadati</taxon>
        <taxon>Pseudomonadota</taxon>
        <taxon>Betaproteobacteria</taxon>
        <taxon>Nitrosomonadales</taxon>
        <taxon>Sulfuricellaceae</taxon>
        <taxon>Sulfurirhabdus</taxon>
    </lineage>
</organism>
<dbReference type="RefSeq" id="WP_124947465.1">
    <property type="nucleotide sequence ID" value="NZ_BHVT01000073.1"/>
</dbReference>